<evidence type="ECO:0000313" key="3">
    <source>
        <dbReference type="Proteomes" id="UP000279959"/>
    </source>
</evidence>
<reference evidence="2 3" key="1">
    <citation type="submission" date="2018-05" db="EMBL/GenBank/DDBJ databases">
        <title>Complete Genome Sequence of the Nonylphenol-Degrading Bacterium Sphingobium amiense DSM 16289T.</title>
        <authorList>
            <person name="Ootsuka M."/>
            <person name="Nishizawa T."/>
            <person name="Ohta H."/>
        </authorList>
    </citation>
    <scope>NUCLEOTIDE SEQUENCE [LARGE SCALE GENOMIC DNA]</scope>
    <source>
        <strain evidence="2 3">DSM 16289</strain>
    </source>
</reference>
<feature type="signal peptide" evidence="1">
    <location>
        <begin position="1"/>
        <end position="22"/>
    </location>
</feature>
<feature type="chain" id="PRO_5019797691" description="DUF1330 domain-containing protein" evidence="1">
    <location>
        <begin position="23"/>
        <end position="145"/>
    </location>
</feature>
<dbReference type="KEGG" id="sami:SAMIE_1022300"/>
<gene>
    <name evidence="2" type="ORF">SAMIE_1022300</name>
</gene>
<dbReference type="AlphaFoldDB" id="A0A494WE60"/>
<organism evidence="2 3">
    <name type="scientific">Sphingobium amiense</name>
    <dbReference type="NCBI Taxonomy" id="135719"/>
    <lineage>
        <taxon>Bacteria</taxon>
        <taxon>Pseudomonadati</taxon>
        <taxon>Pseudomonadota</taxon>
        <taxon>Alphaproteobacteria</taxon>
        <taxon>Sphingomonadales</taxon>
        <taxon>Sphingomonadaceae</taxon>
        <taxon>Sphingobium</taxon>
    </lineage>
</organism>
<evidence type="ECO:0000313" key="2">
    <source>
        <dbReference type="EMBL" id="BBD98729.1"/>
    </source>
</evidence>
<name>A0A494WE60_9SPHN</name>
<sequence>MKTMLRAGLMAAALTCAAPLLAQTYPADPGDFTDVSMIKVLPGGDTAYTQFLATEWKKQQEFAKSQGWIKSYKVMSNLYPREGEPDLYLMVTYADMPNAQAAMKQRDAYLAWQKKSLQTLDQESGDRGKFRTLVGSMLWGEVILK</sequence>
<keyword evidence="1" id="KW-0732">Signal</keyword>
<dbReference type="RefSeq" id="WP_066702446.1">
    <property type="nucleotide sequence ID" value="NZ_AP018664.1"/>
</dbReference>
<proteinExistence type="predicted"/>
<evidence type="ECO:0000256" key="1">
    <source>
        <dbReference type="SAM" id="SignalP"/>
    </source>
</evidence>
<dbReference type="Proteomes" id="UP000279959">
    <property type="component" value="Chromosome"/>
</dbReference>
<accession>A0A494WE60</accession>
<dbReference type="EMBL" id="AP018664">
    <property type="protein sequence ID" value="BBD98729.1"/>
    <property type="molecule type" value="Genomic_DNA"/>
</dbReference>
<keyword evidence="3" id="KW-1185">Reference proteome</keyword>
<protein>
    <recommendedName>
        <fullName evidence="4">DUF1330 domain-containing protein</fullName>
    </recommendedName>
</protein>
<evidence type="ECO:0008006" key="4">
    <source>
        <dbReference type="Google" id="ProtNLM"/>
    </source>
</evidence>